<feature type="region of interest" description="Disordered" evidence="1">
    <location>
        <begin position="1"/>
        <end position="22"/>
    </location>
</feature>
<name>A0A0E3LIC0_9EURY</name>
<dbReference type="Pfam" id="PF02596">
    <property type="entry name" value="DUF169"/>
    <property type="match status" value="1"/>
</dbReference>
<dbReference type="HOGENOM" id="CLU_1227646_0_0_2"/>
<dbReference type="PANTHER" id="PTHR37954">
    <property type="entry name" value="BLL4979 PROTEIN"/>
    <property type="match status" value="1"/>
</dbReference>
<dbReference type="KEGG" id="mvc:MSVAZ_3487"/>
<proteinExistence type="predicted"/>
<dbReference type="STRING" id="1434123.MSVAZ_3487"/>
<dbReference type="EMBL" id="CP009520">
    <property type="protein sequence ID" value="AKB45756.1"/>
    <property type="molecule type" value="Genomic_DNA"/>
</dbReference>
<evidence type="ECO:0000313" key="2">
    <source>
        <dbReference type="EMBL" id="AKB45756.1"/>
    </source>
</evidence>
<dbReference type="PATRIC" id="fig|1434123.4.peg.4269"/>
<evidence type="ECO:0000313" key="3">
    <source>
        <dbReference type="Proteomes" id="UP000033096"/>
    </source>
</evidence>
<keyword evidence="3" id="KW-1185">Reference proteome</keyword>
<sequence>MKARKARRPEKTGANYMHTDQSPFSKYPELSRLMEIGEPVCVTFETEHEIGYKVGSKVGHETEKRREAEKSIEGKSEEIVAGTGDEKFPEKSNFLFCELVQKARMGEAFLISGQSCSPGDYVLGFSEKSPAAYYLSSGRYKNSQAAENAALSLPRLEKKFCFMRIEPLSLNKGRFDVLILFLKPEKAMRIVQASAYSEGKRAVMATMGAASICGDCTVFAYREGMGLSFGCKGSRKHSGYADFDVPLGLSFEKASEIEGILSKLPETRE</sequence>
<dbReference type="Proteomes" id="UP000033096">
    <property type="component" value="Chromosome"/>
</dbReference>
<protein>
    <submittedName>
        <fullName evidence="2">Protein clustered with O-phosphoseryl-tRNA(Cys) synthetase</fullName>
    </submittedName>
</protein>
<reference evidence="2 3" key="1">
    <citation type="submission" date="2014-07" db="EMBL/GenBank/DDBJ databases">
        <title>Methanogenic archaea and the global carbon cycle.</title>
        <authorList>
            <person name="Henriksen J.R."/>
            <person name="Luke J."/>
            <person name="Reinhart S."/>
            <person name="Benedict M.N."/>
            <person name="Youngblut N.D."/>
            <person name="Metcalf M.E."/>
            <person name="Whitaker R.J."/>
            <person name="Metcalf W.W."/>
        </authorList>
    </citation>
    <scope>NUCLEOTIDE SEQUENCE [LARGE SCALE GENOMIC DNA]</scope>
    <source>
        <strain evidence="2 3">Z-761</strain>
    </source>
</reference>
<organism evidence="2 3">
    <name type="scientific">Methanosarcina vacuolata Z-761</name>
    <dbReference type="NCBI Taxonomy" id="1434123"/>
    <lineage>
        <taxon>Archaea</taxon>
        <taxon>Methanobacteriati</taxon>
        <taxon>Methanobacteriota</taxon>
        <taxon>Stenosarchaea group</taxon>
        <taxon>Methanomicrobia</taxon>
        <taxon>Methanosarcinales</taxon>
        <taxon>Methanosarcinaceae</taxon>
        <taxon>Methanosarcina</taxon>
    </lineage>
</organism>
<gene>
    <name evidence="2" type="ORF">MSVAZ_3487</name>
</gene>
<dbReference type="AlphaFoldDB" id="A0A0E3LIC0"/>
<evidence type="ECO:0000256" key="1">
    <source>
        <dbReference type="SAM" id="MobiDB-lite"/>
    </source>
</evidence>
<accession>A0A0E3LIC0</accession>
<dbReference type="InterPro" id="IPR003748">
    <property type="entry name" value="DUF169"/>
</dbReference>
<dbReference type="PANTHER" id="PTHR37954:SF3">
    <property type="entry name" value="DUF169 DOMAIN-CONTAINING PROTEIN"/>
    <property type="match status" value="1"/>
</dbReference>